<accession>A0A9P6KW99</accession>
<dbReference type="Gene3D" id="3.40.50.880">
    <property type="match status" value="1"/>
</dbReference>
<dbReference type="AlphaFoldDB" id="A0A9P6KW99"/>
<dbReference type="PANTHER" id="PTHR43068">
    <property type="entry name" value="SLR1854 PROTEIN"/>
    <property type="match status" value="1"/>
</dbReference>
<keyword evidence="2" id="KW-1185">Reference proteome</keyword>
<proteinExistence type="predicted"/>
<reference evidence="1" key="1">
    <citation type="journal article" date="2020" name="Mol. Plant Microbe Interact.">
        <title>Genome Sequence of the Biocontrol Agent Coniothyrium minitans strain Conio (IMI 134523).</title>
        <authorList>
            <person name="Patel D."/>
            <person name="Shittu T.A."/>
            <person name="Baroncelli R."/>
            <person name="Muthumeenakshi S."/>
            <person name="Osborne T.H."/>
            <person name="Janganan T.K."/>
            <person name="Sreenivasaprasad S."/>
        </authorList>
    </citation>
    <scope>NUCLEOTIDE SEQUENCE</scope>
    <source>
        <strain evidence="1">Conio</strain>
    </source>
</reference>
<dbReference type="Pfam" id="PF17124">
    <property type="entry name" value="ThiJ_like"/>
    <property type="match status" value="1"/>
</dbReference>
<evidence type="ECO:0000313" key="2">
    <source>
        <dbReference type="Proteomes" id="UP000756921"/>
    </source>
</evidence>
<dbReference type="InterPro" id="IPR032633">
    <property type="entry name" value="ThiJ-like"/>
</dbReference>
<dbReference type="SUPFAM" id="SSF52317">
    <property type="entry name" value="Class I glutamine amidotransferase-like"/>
    <property type="match status" value="1"/>
</dbReference>
<dbReference type="OrthoDB" id="543156at2759"/>
<name>A0A9P6KW99_9PLEO</name>
<dbReference type="PANTHER" id="PTHR43068:SF1">
    <property type="entry name" value="SLR1854 PROTEIN"/>
    <property type="match status" value="1"/>
</dbReference>
<sequence length="260" mass="28333">MPKQVVFLMADYGHDPTETAVPYTSFAAAGCTITFATQHGATPACDTRMLTGWTQTLLGADKKTIALYTTMTSGAAWQQPRAWTDPNFTLEDFDLVFLPGGHDKGIRQLLDCPHAQALLVAYFPLTKRSESGSGSGRPRFCAAICHGVQMLAHSRSADGASVLRDAETTTLPDFFETSVHGATRLFLGDYYKTYGAGTHSVAAVVKASLAQERKQFKSSIDVTRPFVVEDKTYRYFSGRWPGDATLLAQKVVQAMAMKSN</sequence>
<dbReference type="InterPro" id="IPR029062">
    <property type="entry name" value="Class_I_gatase-like"/>
</dbReference>
<dbReference type="EMBL" id="WJXW01000001">
    <property type="protein sequence ID" value="KAF9741205.1"/>
    <property type="molecule type" value="Genomic_DNA"/>
</dbReference>
<comment type="caution">
    <text evidence="1">The sequence shown here is derived from an EMBL/GenBank/DDBJ whole genome shotgun (WGS) entry which is preliminary data.</text>
</comment>
<dbReference type="Proteomes" id="UP000756921">
    <property type="component" value="Unassembled WGS sequence"/>
</dbReference>
<organism evidence="1 2">
    <name type="scientific">Paraphaeosphaeria minitans</name>
    <dbReference type="NCBI Taxonomy" id="565426"/>
    <lineage>
        <taxon>Eukaryota</taxon>
        <taxon>Fungi</taxon>
        <taxon>Dikarya</taxon>
        <taxon>Ascomycota</taxon>
        <taxon>Pezizomycotina</taxon>
        <taxon>Dothideomycetes</taxon>
        <taxon>Pleosporomycetidae</taxon>
        <taxon>Pleosporales</taxon>
        <taxon>Massarineae</taxon>
        <taxon>Didymosphaeriaceae</taxon>
        <taxon>Paraphaeosphaeria</taxon>
    </lineage>
</organism>
<gene>
    <name evidence="1" type="ORF">PMIN01_00744</name>
</gene>
<evidence type="ECO:0000313" key="1">
    <source>
        <dbReference type="EMBL" id="KAF9741205.1"/>
    </source>
</evidence>
<dbReference type="PROSITE" id="PS51257">
    <property type="entry name" value="PROKAR_LIPOPROTEIN"/>
    <property type="match status" value="1"/>
</dbReference>
<protein>
    <submittedName>
        <fullName evidence="1">ThiJ/PfpI family protein</fullName>
    </submittedName>
</protein>